<keyword evidence="5" id="KW-1185">Reference proteome</keyword>
<evidence type="ECO:0000256" key="1">
    <source>
        <dbReference type="ARBA" id="ARBA00022658"/>
    </source>
</evidence>
<evidence type="ECO:0000313" key="4">
    <source>
        <dbReference type="EMBL" id="MDG0815511.1"/>
    </source>
</evidence>
<dbReference type="Gene3D" id="2.130.10.30">
    <property type="entry name" value="Regulator of chromosome condensation 1/beta-lactamase-inhibitor protein II"/>
    <property type="match status" value="4"/>
</dbReference>
<dbReference type="EMBL" id="JANRMI010000001">
    <property type="protein sequence ID" value="MDG0815511.1"/>
    <property type="molecule type" value="Genomic_DNA"/>
</dbReference>
<evidence type="ECO:0000256" key="2">
    <source>
        <dbReference type="ARBA" id="ARBA00022737"/>
    </source>
</evidence>
<dbReference type="Pfam" id="PF13540">
    <property type="entry name" value="RCC1_2"/>
    <property type="match status" value="8"/>
</dbReference>
<dbReference type="InterPro" id="IPR000408">
    <property type="entry name" value="Reg_chr_condens"/>
</dbReference>
<proteinExistence type="predicted"/>
<feature type="domain" description="RCC1-like" evidence="3">
    <location>
        <begin position="973"/>
        <end position="1272"/>
    </location>
</feature>
<dbReference type="InterPro" id="IPR058923">
    <property type="entry name" value="RCC1-like_dom"/>
</dbReference>
<dbReference type="InterPro" id="IPR009091">
    <property type="entry name" value="RCC1/BLIP-II"/>
</dbReference>
<dbReference type="Proteomes" id="UP001152321">
    <property type="component" value="Unassembled WGS sequence"/>
</dbReference>
<organism evidence="4 5">
    <name type="scientific">Bdellovibrio svalbardensis</name>
    <dbReference type="NCBI Taxonomy" id="2972972"/>
    <lineage>
        <taxon>Bacteria</taxon>
        <taxon>Pseudomonadati</taxon>
        <taxon>Bdellovibrionota</taxon>
        <taxon>Bdellovibrionia</taxon>
        <taxon>Bdellovibrionales</taxon>
        <taxon>Pseudobdellovibrionaceae</taxon>
        <taxon>Bdellovibrio</taxon>
    </lineage>
</organism>
<dbReference type="SUPFAM" id="SSF50985">
    <property type="entry name" value="RCC1/BLIP-II"/>
    <property type="match status" value="3"/>
</dbReference>
<dbReference type="PRINTS" id="PR00633">
    <property type="entry name" value="RCCNDNSATION"/>
</dbReference>
<reference evidence="4" key="1">
    <citation type="submission" date="2022-08" db="EMBL/GenBank/DDBJ databases">
        <title>Novel Bdellovibrio Species Isolated from Svalbard: Designation Bdellovibrio svalbardensis.</title>
        <authorList>
            <person name="Mitchell R.J."/>
            <person name="Choi S.Y."/>
        </authorList>
    </citation>
    <scope>NUCLEOTIDE SEQUENCE</scope>
    <source>
        <strain evidence="4">PAP01</strain>
    </source>
</reference>
<dbReference type="Pfam" id="PF25390">
    <property type="entry name" value="WD40_RLD"/>
    <property type="match status" value="1"/>
</dbReference>
<keyword evidence="1" id="KW-0344">Guanine-nucleotide releasing factor</keyword>
<gene>
    <name evidence="4" type="ORF">NWE73_03990</name>
</gene>
<dbReference type="PROSITE" id="PS50012">
    <property type="entry name" value="RCC1_3"/>
    <property type="match status" value="9"/>
</dbReference>
<dbReference type="PROSITE" id="PS51257">
    <property type="entry name" value="PROKAR_LIPOPROTEIN"/>
    <property type="match status" value="1"/>
</dbReference>
<keyword evidence="2" id="KW-0677">Repeat</keyword>
<dbReference type="RefSeq" id="WP_277576986.1">
    <property type="nucleotide sequence ID" value="NZ_JANRMI010000001.1"/>
</dbReference>
<accession>A0ABT6DFA4</accession>
<evidence type="ECO:0000313" key="5">
    <source>
        <dbReference type="Proteomes" id="UP001152321"/>
    </source>
</evidence>
<protein>
    <recommendedName>
        <fullName evidence="3">RCC1-like domain-containing protein</fullName>
    </recommendedName>
</protein>
<evidence type="ECO:0000259" key="3">
    <source>
        <dbReference type="Pfam" id="PF25390"/>
    </source>
</evidence>
<dbReference type="PANTHER" id="PTHR45982:SF1">
    <property type="entry name" value="REGULATOR OF CHROMOSOME CONDENSATION"/>
    <property type="match status" value="1"/>
</dbReference>
<dbReference type="PANTHER" id="PTHR45982">
    <property type="entry name" value="REGULATOR OF CHROMOSOME CONDENSATION"/>
    <property type="match status" value="1"/>
</dbReference>
<dbReference type="InterPro" id="IPR051553">
    <property type="entry name" value="Ran_GTPase-activating"/>
</dbReference>
<comment type="caution">
    <text evidence="4">The sequence shown here is derived from an EMBL/GenBank/DDBJ whole genome shotgun (WGS) entry which is preliminary data.</text>
</comment>
<name>A0ABT6DFA4_9BACT</name>
<sequence length="1428" mass="148937">MFKGKKSSTFLAMIMMIVASGLIGCTDVVPKVSLLRGQLDNSNKILFAPFIPSQNPANDYSEKFATASGTGYSAYKVTVIPSVQSCSSVDFTSVVETASGKGSFIPTADGAYVFCAIGKVAATGSWQLASQAVSSAILEIDTLAPQTSSFTINSNATYTTTLPVNLQLTSSGATQMFITQDPSCNAGGTWESFSPTKSWTLQTANSLNQIYVKFRDAALNQTSCLSQQITHDGIGPSMVTVDSPVPNSILNASISSSLAFSLSCEINSSIQISGAFSQNINCQPDGHASLVIPFSSFMEGNNSLQFKAVDVAGNQSPVTVANYFKDTIAPAVGTFTSPGPGSYANASNYLNFPVNGTCEIGATVLFDAHEFPCPTGTWAATTNLSSSSDGTVVLSFSQRDTAGNVSASTSVTINKDIAAPAPLTLATLAGTYINQANQINFAINGSCTSGNMVRISYISGVVDLPCSSNTFSKVLDLNSLNDASYDFNFFQIDPAGNISTGVTATYIKDATSPIVSLAGPPANTSGGEQLSVTVFGPVDLATYKYKLGPQGSTDCGVVFDYSAAITKSTPITAALSTFPDGYLQLCVLGIDTAGNIQGSATTASWIKDTTVAYLKIVERERTVDTGSGAQQFSLELSQTKLYPVQVYFTVEGDSVFGIDHTLANNSSIIIPAGQLTKPLTFNILNNGGVASGYSTLKVRINQISMPLVIPDNLYQSSMYIKYAGALPAPSMVSIGSQHTCSVLNNGKLKCWGDNSFGQLGDGTSVQKSSPTAVDPATNYQYVSAGSSHTCAIKTSNQLMCWGSNSSNELGHSGPNEMTPYLVDSGTSYIQVSAGSQASCGITTSNLLRCWGSNSGNRIGLASLGIYPPTNIGSGYSWVSLGLNHACGLLTDGTLKCWGSNDNGQMGDGTTVARISPGTTDISTKYSDVTVGPNHTCGIVQTTGVLKCWGLNNYGQLGQGDTTSRLSPTIVASGTSFVRVWAGSAHTCALSAAGKMWCWGLNSEGQLLRGHTQTLSSPAITDSTENYATVAAGFNATCGITATNNLKCGGSNSSGQVGDSTITHKRTPSSTGIPGTFSKIAAGFGHTCFLSNSGSISCSGFNGYGQVGDDTLNNRVLATKVDAVTSYGQLAANFYHTCAITNDSKLKCWGRNDKGQIGDGTTINRVSPTLIDSNTSYAKVAVGTYHTCAITTAGSLKCWGKNDTGQLGDNTTTTSPNPISIDSGVSYSTISAHDSHTCGITTSGVLKCWGDQSYGKQGNGITSGSKLTPTIVDNGVSYLMVATGYDSTCAITTTGQLRCFGFNVFGQIGDGTTSNALYPTTIDSGVSYTRIALGHYHACGITTAGTAKCWGWNDSAQVGNNSFVYQVSPQIIDSGVSYTELALGYNHTCGITTSGATKCWGNNNYGQYGDGGIPSHWRLALNIMKWLVP</sequence>